<dbReference type="OrthoDB" id="10029320at2759"/>
<evidence type="ECO:0000313" key="2">
    <source>
        <dbReference type="Proteomes" id="UP000193411"/>
    </source>
</evidence>
<name>A0A1Y2H8H2_9FUNG</name>
<accession>A0A1Y2H8H2</accession>
<organism evidence="1 2">
    <name type="scientific">Catenaria anguillulae PL171</name>
    <dbReference type="NCBI Taxonomy" id="765915"/>
    <lineage>
        <taxon>Eukaryota</taxon>
        <taxon>Fungi</taxon>
        <taxon>Fungi incertae sedis</taxon>
        <taxon>Blastocladiomycota</taxon>
        <taxon>Blastocladiomycetes</taxon>
        <taxon>Blastocladiales</taxon>
        <taxon>Catenariaceae</taxon>
        <taxon>Catenaria</taxon>
    </lineage>
</organism>
<reference evidence="1 2" key="1">
    <citation type="submission" date="2016-07" db="EMBL/GenBank/DDBJ databases">
        <title>Pervasive Adenine N6-methylation of Active Genes in Fungi.</title>
        <authorList>
            <consortium name="DOE Joint Genome Institute"/>
            <person name="Mondo S.J."/>
            <person name="Dannebaum R.O."/>
            <person name="Kuo R.C."/>
            <person name="Labutti K."/>
            <person name="Haridas S."/>
            <person name="Kuo A."/>
            <person name="Salamov A."/>
            <person name="Ahrendt S.R."/>
            <person name="Lipzen A."/>
            <person name="Sullivan W."/>
            <person name="Andreopoulos W.B."/>
            <person name="Clum A."/>
            <person name="Lindquist E."/>
            <person name="Daum C."/>
            <person name="Ramamoorthy G.K."/>
            <person name="Gryganskyi A."/>
            <person name="Culley D."/>
            <person name="Magnuson J.K."/>
            <person name="James T.Y."/>
            <person name="O'Malley M.A."/>
            <person name="Stajich J.E."/>
            <person name="Spatafora J.W."/>
            <person name="Visel A."/>
            <person name="Grigoriev I.V."/>
        </authorList>
    </citation>
    <scope>NUCLEOTIDE SEQUENCE [LARGE SCALE GENOMIC DNA]</scope>
    <source>
        <strain evidence="1 2">PL171</strain>
    </source>
</reference>
<sequence>MSDDGKQKMPLLPFVESNPESLRQICDLINKIWVNSKSNQFNLTERMELQLLLSQVINGDSTAIEEVFDGNMLNILIPGDEAMWRALYMCLYHSRHLKPGQAMRCFIMEVLRKDPPVKKIYLLDNSSWQHGSP</sequence>
<comment type="caution">
    <text evidence="1">The sequence shown here is derived from an EMBL/GenBank/DDBJ whole genome shotgun (WGS) entry which is preliminary data.</text>
</comment>
<keyword evidence="2" id="KW-1185">Reference proteome</keyword>
<dbReference type="Proteomes" id="UP000193411">
    <property type="component" value="Unassembled WGS sequence"/>
</dbReference>
<protein>
    <submittedName>
        <fullName evidence="1">Uncharacterized protein</fullName>
    </submittedName>
</protein>
<gene>
    <name evidence="1" type="ORF">BCR44DRAFT_1464298</name>
</gene>
<evidence type="ECO:0000313" key="1">
    <source>
        <dbReference type="EMBL" id="ORZ30887.1"/>
    </source>
</evidence>
<proteinExistence type="predicted"/>
<dbReference type="EMBL" id="MCFL01000072">
    <property type="protein sequence ID" value="ORZ30887.1"/>
    <property type="molecule type" value="Genomic_DNA"/>
</dbReference>
<dbReference type="AlphaFoldDB" id="A0A1Y2H8H2"/>